<keyword evidence="3 11" id="KW-0723">Serine/threonine-protein kinase</keyword>
<evidence type="ECO:0000313" key="15">
    <source>
        <dbReference type="Proteomes" id="UP000037460"/>
    </source>
</evidence>
<evidence type="ECO:0000259" key="13">
    <source>
        <dbReference type="PROSITE" id="PS50011"/>
    </source>
</evidence>
<feature type="binding site" evidence="10">
    <location>
        <position position="44"/>
    </location>
    <ligand>
        <name>ATP</name>
        <dbReference type="ChEBI" id="CHEBI:30616"/>
    </ligand>
</feature>
<dbReference type="InterPro" id="IPR017441">
    <property type="entry name" value="Protein_kinase_ATP_BS"/>
</dbReference>
<evidence type="ECO:0000256" key="10">
    <source>
        <dbReference type="PROSITE-ProRule" id="PRU10141"/>
    </source>
</evidence>
<dbReference type="PROSITE" id="PS00107">
    <property type="entry name" value="PROTEIN_KINASE_ATP"/>
    <property type="match status" value="1"/>
</dbReference>
<dbReference type="GO" id="GO:0004693">
    <property type="term" value="F:cyclin-dependent protein serine/threonine kinase activity"/>
    <property type="evidence" value="ECO:0007669"/>
    <property type="project" value="UniProtKB-EC"/>
</dbReference>
<reference evidence="15" key="1">
    <citation type="journal article" date="2015" name="PLoS Genet.">
        <title>Genome Sequence and Transcriptome Analyses of Chrysochromulina tobin: Metabolic Tools for Enhanced Algal Fitness in the Prominent Order Prymnesiales (Haptophyceae).</title>
        <authorList>
            <person name="Hovde B.T."/>
            <person name="Deodato C.R."/>
            <person name="Hunsperger H.M."/>
            <person name="Ryken S.A."/>
            <person name="Yost W."/>
            <person name="Jha R.K."/>
            <person name="Patterson J."/>
            <person name="Monnat R.J. Jr."/>
            <person name="Barlow S.B."/>
            <person name="Starkenburg S.R."/>
            <person name="Cattolico R.A."/>
        </authorList>
    </citation>
    <scope>NUCLEOTIDE SEQUENCE</scope>
    <source>
        <strain evidence="15">CCMP291</strain>
    </source>
</reference>
<name>A0A0M0JDQ8_9EUKA</name>
<evidence type="ECO:0000256" key="2">
    <source>
        <dbReference type="ARBA" id="ARBA00012425"/>
    </source>
</evidence>
<dbReference type="Gene3D" id="1.10.510.10">
    <property type="entry name" value="Transferase(Phosphotransferase) domain 1"/>
    <property type="match status" value="1"/>
</dbReference>
<keyword evidence="7 10" id="KW-0067">ATP-binding</keyword>
<dbReference type="FunFam" id="1.10.510.10:FF:000624">
    <property type="entry name" value="Mitogen-activated protein kinase"/>
    <property type="match status" value="1"/>
</dbReference>
<dbReference type="EMBL" id="JWZX01003075">
    <property type="protein sequence ID" value="KOO24605.1"/>
    <property type="molecule type" value="Genomic_DNA"/>
</dbReference>
<dbReference type="OrthoDB" id="1732493at2759"/>
<evidence type="ECO:0000256" key="11">
    <source>
        <dbReference type="RuleBase" id="RU000304"/>
    </source>
</evidence>
<evidence type="ECO:0000256" key="8">
    <source>
        <dbReference type="ARBA" id="ARBA00047811"/>
    </source>
</evidence>
<comment type="catalytic activity">
    <reaction evidence="9">
        <text>L-seryl-[protein] + ATP = O-phospho-L-seryl-[protein] + ADP + H(+)</text>
        <dbReference type="Rhea" id="RHEA:17989"/>
        <dbReference type="Rhea" id="RHEA-COMP:9863"/>
        <dbReference type="Rhea" id="RHEA-COMP:11604"/>
        <dbReference type="ChEBI" id="CHEBI:15378"/>
        <dbReference type="ChEBI" id="CHEBI:29999"/>
        <dbReference type="ChEBI" id="CHEBI:30616"/>
        <dbReference type="ChEBI" id="CHEBI:83421"/>
        <dbReference type="ChEBI" id="CHEBI:456216"/>
        <dbReference type="EC" id="2.7.11.22"/>
    </reaction>
</comment>
<feature type="region of interest" description="Disordered" evidence="12">
    <location>
        <begin position="355"/>
        <end position="401"/>
    </location>
</feature>
<keyword evidence="15" id="KW-1185">Reference proteome</keyword>
<dbReference type="PANTHER" id="PTHR24056">
    <property type="entry name" value="CELL DIVISION PROTEIN KINASE"/>
    <property type="match status" value="1"/>
</dbReference>
<organism evidence="14 15">
    <name type="scientific">Chrysochromulina tobinii</name>
    <dbReference type="NCBI Taxonomy" id="1460289"/>
    <lineage>
        <taxon>Eukaryota</taxon>
        <taxon>Haptista</taxon>
        <taxon>Haptophyta</taxon>
        <taxon>Prymnesiophyceae</taxon>
        <taxon>Prymnesiales</taxon>
        <taxon>Chrysochromulinaceae</taxon>
        <taxon>Chrysochromulina</taxon>
    </lineage>
</organism>
<dbReference type="SMART" id="SM00220">
    <property type="entry name" value="S_TKc"/>
    <property type="match status" value="1"/>
</dbReference>
<feature type="domain" description="Protein kinase" evidence="13">
    <location>
        <begin position="15"/>
        <end position="312"/>
    </location>
</feature>
<keyword evidence="6 14" id="KW-0418">Kinase</keyword>
<dbReference type="InterPro" id="IPR008271">
    <property type="entry name" value="Ser/Thr_kinase_AS"/>
</dbReference>
<dbReference type="Pfam" id="PF00069">
    <property type="entry name" value="Pkinase"/>
    <property type="match status" value="1"/>
</dbReference>
<dbReference type="Proteomes" id="UP000037460">
    <property type="component" value="Unassembled WGS sequence"/>
</dbReference>
<dbReference type="Gene3D" id="3.30.200.20">
    <property type="entry name" value="Phosphorylase Kinase, domain 1"/>
    <property type="match status" value="1"/>
</dbReference>
<dbReference type="PROSITE" id="PS00108">
    <property type="entry name" value="PROTEIN_KINASE_ST"/>
    <property type="match status" value="1"/>
</dbReference>
<sequence>MKRLSGGLCRSVSDFSKGDKLGEGTYGSVYTAIDKASGQRVALKRVKLTGEGFEREGMPLTSLREISLLRQLQHPNIISLLDVVVGSRADSVFLVFEFCAFDLARVIDTMGKPFAHGEVKWMMSELVHAVEYIHANLVIHRDIKMSNILLAADGTLKLCDFGLARGRCACGPGHSGDGEAYTPRVVTLWYRAPELLLGATRYGPAIDMWSVGCILGELLLHRPLLPASTEIAQLIAICDLIGTPSERIWPDVKELPLWSKVQLPAQPYNDVAQTFAKVRPGEAAIDLLTYGLLTYDPKQRSSATETLKQRYFTSGVRSERPRSHAAFLMDEMPHASLAKRQHVGVSKLAVYGGAGGNGASRSSTQTHPAPNNLGEGTGTDAPQNIRLPSPRDVTAAGARMC</sequence>
<dbReference type="SUPFAM" id="SSF56112">
    <property type="entry name" value="Protein kinase-like (PK-like)"/>
    <property type="match status" value="1"/>
</dbReference>
<dbReference type="AlphaFoldDB" id="A0A0M0JDQ8"/>
<accession>A0A0M0JDQ8</accession>
<keyword evidence="4" id="KW-0808">Transferase</keyword>
<evidence type="ECO:0000313" key="14">
    <source>
        <dbReference type="EMBL" id="KOO24605.1"/>
    </source>
</evidence>
<dbReference type="GO" id="GO:0007346">
    <property type="term" value="P:regulation of mitotic cell cycle"/>
    <property type="evidence" value="ECO:0007669"/>
    <property type="project" value="TreeGrafter"/>
</dbReference>
<dbReference type="FunFam" id="3.30.200.20:FF:000124">
    <property type="entry name" value="Cyclin-dependent kinase 4"/>
    <property type="match status" value="1"/>
</dbReference>
<dbReference type="GO" id="GO:0005634">
    <property type="term" value="C:nucleus"/>
    <property type="evidence" value="ECO:0007669"/>
    <property type="project" value="TreeGrafter"/>
</dbReference>
<evidence type="ECO:0000256" key="1">
    <source>
        <dbReference type="ARBA" id="ARBA00006485"/>
    </source>
</evidence>
<dbReference type="PANTHER" id="PTHR24056:SF508">
    <property type="entry name" value="CYCLIN-DEPENDENT KINASE 10"/>
    <property type="match status" value="1"/>
</dbReference>
<dbReference type="GO" id="GO:0005524">
    <property type="term" value="F:ATP binding"/>
    <property type="evidence" value="ECO:0007669"/>
    <property type="project" value="UniProtKB-UniRule"/>
</dbReference>
<evidence type="ECO:0000256" key="5">
    <source>
        <dbReference type="ARBA" id="ARBA00022741"/>
    </source>
</evidence>
<keyword evidence="5 10" id="KW-0547">Nucleotide-binding</keyword>
<evidence type="ECO:0000256" key="6">
    <source>
        <dbReference type="ARBA" id="ARBA00022777"/>
    </source>
</evidence>
<dbReference type="PROSITE" id="PS50011">
    <property type="entry name" value="PROTEIN_KINASE_DOM"/>
    <property type="match status" value="1"/>
</dbReference>
<comment type="catalytic activity">
    <reaction evidence="8">
        <text>L-threonyl-[protein] + ATP = O-phospho-L-threonyl-[protein] + ADP + H(+)</text>
        <dbReference type="Rhea" id="RHEA:46608"/>
        <dbReference type="Rhea" id="RHEA-COMP:11060"/>
        <dbReference type="Rhea" id="RHEA-COMP:11605"/>
        <dbReference type="ChEBI" id="CHEBI:15378"/>
        <dbReference type="ChEBI" id="CHEBI:30013"/>
        <dbReference type="ChEBI" id="CHEBI:30616"/>
        <dbReference type="ChEBI" id="CHEBI:61977"/>
        <dbReference type="ChEBI" id="CHEBI:456216"/>
        <dbReference type="EC" id="2.7.11.22"/>
    </reaction>
</comment>
<comment type="caution">
    <text evidence="14">The sequence shown here is derived from an EMBL/GenBank/DDBJ whole genome shotgun (WGS) entry which is preliminary data.</text>
</comment>
<comment type="similarity">
    <text evidence="1">Belongs to the protein kinase superfamily. CMGC Ser/Thr protein kinase family. CDC2/CDKX subfamily.</text>
</comment>
<protein>
    <recommendedName>
        <fullName evidence="2">cyclin-dependent kinase</fullName>
        <ecNumber evidence="2">2.7.11.22</ecNumber>
    </recommendedName>
</protein>
<evidence type="ECO:0000256" key="3">
    <source>
        <dbReference type="ARBA" id="ARBA00022527"/>
    </source>
</evidence>
<dbReference type="InterPro" id="IPR000719">
    <property type="entry name" value="Prot_kinase_dom"/>
</dbReference>
<feature type="compositionally biased region" description="Polar residues" evidence="12">
    <location>
        <begin position="360"/>
        <end position="369"/>
    </location>
</feature>
<gene>
    <name evidence="14" type="ORF">Ctob_010926</name>
</gene>
<evidence type="ECO:0000256" key="7">
    <source>
        <dbReference type="ARBA" id="ARBA00022840"/>
    </source>
</evidence>
<dbReference type="InterPro" id="IPR050108">
    <property type="entry name" value="CDK"/>
</dbReference>
<dbReference type="InterPro" id="IPR011009">
    <property type="entry name" value="Kinase-like_dom_sf"/>
</dbReference>
<proteinExistence type="inferred from homology"/>
<evidence type="ECO:0000256" key="4">
    <source>
        <dbReference type="ARBA" id="ARBA00022679"/>
    </source>
</evidence>
<dbReference type="EC" id="2.7.11.22" evidence="2"/>
<evidence type="ECO:0000256" key="12">
    <source>
        <dbReference type="SAM" id="MobiDB-lite"/>
    </source>
</evidence>
<evidence type="ECO:0000256" key="9">
    <source>
        <dbReference type="ARBA" id="ARBA00048367"/>
    </source>
</evidence>